<dbReference type="AlphaFoldDB" id="A0A0H5RCK7"/>
<reference evidence="2" key="1">
    <citation type="submission" date="2015-04" db="EMBL/GenBank/DDBJ databases">
        <title>The genome sequence of the plant pathogenic Rhizarian Plasmodiophora brassicae reveals insights in its biotrophic life cycle and the origin of chitin synthesis.</title>
        <authorList>
            <person name="Schwelm A."/>
            <person name="Fogelqvist J."/>
            <person name="Knaust A."/>
            <person name="Julke S."/>
            <person name="Lilja T."/>
            <person name="Dhandapani V."/>
            <person name="Bonilla-Rosso G."/>
            <person name="Karlsson M."/>
            <person name="Shevchenko A."/>
            <person name="Choi S.R."/>
            <person name="Kim H.G."/>
            <person name="Park J.Y."/>
            <person name="Lim Y.P."/>
            <person name="Ludwig-Muller J."/>
            <person name="Dixelius C."/>
        </authorList>
    </citation>
    <scope>NUCLEOTIDE SEQUENCE</scope>
    <source>
        <tissue evidence="2">Potato root galls</tissue>
    </source>
</reference>
<dbReference type="InterPro" id="IPR016024">
    <property type="entry name" value="ARM-type_fold"/>
</dbReference>
<proteinExistence type="predicted"/>
<organism evidence="2">
    <name type="scientific">Spongospora subterranea</name>
    <dbReference type="NCBI Taxonomy" id="70186"/>
    <lineage>
        <taxon>Eukaryota</taxon>
        <taxon>Sar</taxon>
        <taxon>Rhizaria</taxon>
        <taxon>Endomyxa</taxon>
        <taxon>Phytomyxea</taxon>
        <taxon>Plasmodiophorida</taxon>
        <taxon>Plasmodiophoridae</taxon>
        <taxon>Spongospora</taxon>
    </lineage>
</organism>
<dbReference type="InterPro" id="IPR057991">
    <property type="entry name" value="TPR_TAF2_C"/>
</dbReference>
<feature type="domain" description="Transcription initiation factor TFIID subunit 2 TPR repeats" evidence="1">
    <location>
        <begin position="7"/>
        <end position="186"/>
    </location>
</feature>
<dbReference type="GO" id="GO:0016251">
    <property type="term" value="F:RNA polymerase II general transcription initiation factor activity"/>
    <property type="evidence" value="ECO:0007669"/>
    <property type="project" value="TreeGrafter"/>
</dbReference>
<protein>
    <recommendedName>
        <fullName evidence="1">Transcription initiation factor TFIID subunit 2 TPR repeats domain-containing protein</fullName>
    </recommendedName>
</protein>
<dbReference type="SUPFAM" id="SSF48371">
    <property type="entry name" value="ARM repeat"/>
    <property type="match status" value="1"/>
</dbReference>
<dbReference type="GO" id="GO:0005669">
    <property type="term" value="C:transcription factor TFIID complex"/>
    <property type="evidence" value="ECO:0007669"/>
    <property type="project" value="InterPro"/>
</dbReference>
<name>A0A0H5RCK7_9EUKA</name>
<evidence type="ECO:0000313" key="2">
    <source>
        <dbReference type="EMBL" id="CRZ11312.1"/>
    </source>
</evidence>
<dbReference type="PANTHER" id="PTHR15137:SF9">
    <property type="entry name" value="TRANSCRIPTION INITIATION FACTOR TFIID SUBUNIT 2"/>
    <property type="match status" value="1"/>
</dbReference>
<dbReference type="PANTHER" id="PTHR15137">
    <property type="entry name" value="TRANSCRIPTION INITIATION FACTOR TFIID"/>
    <property type="match status" value="1"/>
</dbReference>
<dbReference type="EMBL" id="HACM01010870">
    <property type="protein sequence ID" value="CRZ11312.1"/>
    <property type="molecule type" value="Transcribed_RNA"/>
</dbReference>
<dbReference type="GO" id="GO:0000976">
    <property type="term" value="F:transcription cis-regulatory region binding"/>
    <property type="evidence" value="ECO:0007669"/>
    <property type="project" value="TreeGrafter"/>
</dbReference>
<dbReference type="InterPro" id="IPR037813">
    <property type="entry name" value="TAF2"/>
</dbReference>
<sequence length="188" mass="21489">MQTLMAFNALKYCLENPDYFYQVRVVAAQQLALCCRPRKLSGSDRQLSVLVDFLKSRLYSAPDRQLVEPSDFSDFSEHLVVRGVVHALTSVKVSGSGAFPLSHQSAMDIVIDLLKYNDSSQNYYVDGYYISSLLNSLSELSTRNQSYQERIHNEIIRFLDNEQLFPSYRRVVTDAISRCLGLRILQCD</sequence>
<accession>A0A0H5RCK7</accession>
<dbReference type="GO" id="GO:0006367">
    <property type="term" value="P:transcription initiation at RNA polymerase II promoter"/>
    <property type="evidence" value="ECO:0007669"/>
    <property type="project" value="TreeGrafter"/>
</dbReference>
<dbReference type="GO" id="GO:0003682">
    <property type="term" value="F:chromatin binding"/>
    <property type="evidence" value="ECO:0007669"/>
    <property type="project" value="TreeGrafter"/>
</dbReference>
<evidence type="ECO:0000259" key="1">
    <source>
        <dbReference type="Pfam" id="PF25577"/>
    </source>
</evidence>
<dbReference type="Pfam" id="PF25577">
    <property type="entry name" value="TPR_TAF2_C"/>
    <property type="match status" value="1"/>
</dbReference>